<sequence>MFCRGERKTLPGAMLLLLLGFQFSIPPVSKANEENITYAYFLPTVEFAVNTFNQRSHEEYAFRVEHILSSRQEEALQVDFPMVFSMKLQLRRTLCRQFEDSLDTCPFQMNHNMNNTVTCLFTVATYPWATKFRLYKFVCL</sequence>
<keyword evidence="6 7" id="KW-0732">Signal</keyword>
<keyword evidence="5" id="KW-0789">Thiol protease inhibitor</keyword>
<dbReference type="PANTHER" id="PTHR46945">
    <property type="entry name" value="CYSTATIN-9-LIKE"/>
    <property type="match status" value="1"/>
</dbReference>
<name>A0ABM2XDN9_MESAU</name>
<evidence type="ECO:0000256" key="3">
    <source>
        <dbReference type="ARBA" id="ARBA00022525"/>
    </source>
</evidence>
<evidence type="ECO:0000313" key="9">
    <source>
        <dbReference type="Proteomes" id="UP000886700"/>
    </source>
</evidence>
<dbReference type="InterPro" id="IPR000010">
    <property type="entry name" value="Cystatin_dom"/>
</dbReference>
<evidence type="ECO:0000256" key="5">
    <source>
        <dbReference type="ARBA" id="ARBA00022704"/>
    </source>
</evidence>
<evidence type="ECO:0000259" key="8">
    <source>
        <dbReference type="Pfam" id="PF00031"/>
    </source>
</evidence>
<dbReference type="Pfam" id="PF00031">
    <property type="entry name" value="Cystatin"/>
    <property type="match status" value="1"/>
</dbReference>
<dbReference type="Gene3D" id="3.10.450.10">
    <property type="match status" value="1"/>
</dbReference>
<dbReference type="RefSeq" id="XP_040600895.1">
    <property type="nucleotide sequence ID" value="XM_040744961.1"/>
</dbReference>
<dbReference type="GeneID" id="101829702"/>
<dbReference type="SUPFAM" id="SSF54403">
    <property type="entry name" value="Cystatin/monellin"/>
    <property type="match status" value="1"/>
</dbReference>
<dbReference type="InterPro" id="IPR046350">
    <property type="entry name" value="Cystatin_sf"/>
</dbReference>
<feature type="signal peptide" evidence="7">
    <location>
        <begin position="1"/>
        <end position="31"/>
    </location>
</feature>
<evidence type="ECO:0000313" key="10">
    <source>
        <dbReference type="RefSeq" id="XP_040600895.1"/>
    </source>
</evidence>
<keyword evidence="4" id="KW-0646">Protease inhibitor</keyword>
<dbReference type="InterPro" id="IPR043250">
    <property type="entry name" value="CST9-like"/>
</dbReference>
<evidence type="ECO:0000256" key="7">
    <source>
        <dbReference type="SAM" id="SignalP"/>
    </source>
</evidence>
<keyword evidence="9" id="KW-1185">Reference proteome</keyword>
<keyword evidence="3" id="KW-0964">Secreted</keyword>
<feature type="chain" id="PRO_5046568126" evidence="7">
    <location>
        <begin position="32"/>
        <end position="140"/>
    </location>
</feature>
<accession>A0ABM2XDN9</accession>
<gene>
    <name evidence="10" type="primary">LOC101829702</name>
</gene>
<protein>
    <submittedName>
        <fullName evidence="10">Cystatin-9-like</fullName>
    </submittedName>
</protein>
<comment type="similarity">
    <text evidence="2">Belongs to the cystatin family.</text>
</comment>
<dbReference type="CDD" id="cd00042">
    <property type="entry name" value="CY"/>
    <property type="match status" value="1"/>
</dbReference>
<proteinExistence type="inferred from homology"/>
<reference evidence="10" key="1">
    <citation type="submission" date="2025-08" db="UniProtKB">
        <authorList>
            <consortium name="RefSeq"/>
        </authorList>
    </citation>
    <scope>IDENTIFICATION</scope>
    <source>
        <tissue evidence="10">Liver</tissue>
    </source>
</reference>
<feature type="domain" description="Cystatin" evidence="8">
    <location>
        <begin position="42"/>
        <end position="125"/>
    </location>
</feature>
<evidence type="ECO:0000256" key="1">
    <source>
        <dbReference type="ARBA" id="ARBA00004613"/>
    </source>
</evidence>
<dbReference type="Proteomes" id="UP000886700">
    <property type="component" value="Unplaced"/>
</dbReference>
<evidence type="ECO:0000256" key="4">
    <source>
        <dbReference type="ARBA" id="ARBA00022690"/>
    </source>
</evidence>
<dbReference type="PANTHER" id="PTHR46945:SF1">
    <property type="entry name" value="CYSTATIN-9-LIKE"/>
    <property type="match status" value="1"/>
</dbReference>
<organism evidence="9 10">
    <name type="scientific">Mesocricetus auratus</name>
    <name type="common">Golden hamster</name>
    <dbReference type="NCBI Taxonomy" id="10036"/>
    <lineage>
        <taxon>Eukaryota</taxon>
        <taxon>Metazoa</taxon>
        <taxon>Chordata</taxon>
        <taxon>Craniata</taxon>
        <taxon>Vertebrata</taxon>
        <taxon>Euteleostomi</taxon>
        <taxon>Mammalia</taxon>
        <taxon>Eutheria</taxon>
        <taxon>Euarchontoglires</taxon>
        <taxon>Glires</taxon>
        <taxon>Rodentia</taxon>
        <taxon>Myomorpha</taxon>
        <taxon>Muroidea</taxon>
        <taxon>Cricetidae</taxon>
        <taxon>Cricetinae</taxon>
        <taxon>Mesocricetus</taxon>
    </lineage>
</organism>
<comment type="subcellular location">
    <subcellularLocation>
        <location evidence="1">Secreted</location>
    </subcellularLocation>
</comment>
<evidence type="ECO:0000256" key="6">
    <source>
        <dbReference type="ARBA" id="ARBA00022729"/>
    </source>
</evidence>
<evidence type="ECO:0000256" key="2">
    <source>
        <dbReference type="ARBA" id="ARBA00009403"/>
    </source>
</evidence>